<evidence type="ECO:0000313" key="9">
    <source>
        <dbReference type="EMBL" id="CAF0993309.1"/>
    </source>
</evidence>
<evidence type="ECO:0000256" key="3">
    <source>
        <dbReference type="ARBA" id="ARBA00022722"/>
    </source>
</evidence>
<dbReference type="EMBL" id="CAJNOK010006095">
    <property type="protein sequence ID" value="CAF0993309.1"/>
    <property type="molecule type" value="Genomic_DNA"/>
</dbReference>
<dbReference type="Gene3D" id="3.10.20.370">
    <property type="match status" value="1"/>
</dbReference>
<dbReference type="PANTHER" id="PTHR37984:SF5">
    <property type="entry name" value="PROTEIN NYNRIN-LIKE"/>
    <property type="match status" value="1"/>
</dbReference>
<organism evidence="10 11">
    <name type="scientific">Didymodactylos carnosus</name>
    <dbReference type="NCBI Taxonomy" id="1234261"/>
    <lineage>
        <taxon>Eukaryota</taxon>
        <taxon>Metazoa</taxon>
        <taxon>Spiralia</taxon>
        <taxon>Gnathifera</taxon>
        <taxon>Rotifera</taxon>
        <taxon>Eurotatoria</taxon>
        <taxon>Bdelloidea</taxon>
        <taxon>Philodinida</taxon>
        <taxon>Philodinidae</taxon>
        <taxon>Didymodactylos</taxon>
    </lineage>
</organism>
<keyword evidence="2" id="KW-0548">Nucleotidyltransferase</keyword>
<keyword evidence="1" id="KW-0808">Transferase</keyword>
<keyword evidence="3" id="KW-0540">Nuclease</keyword>
<evidence type="ECO:0000256" key="6">
    <source>
        <dbReference type="ARBA" id="ARBA00022918"/>
    </source>
</evidence>
<evidence type="ECO:0000313" key="10">
    <source>
        <dbReference type="EMBL" id="CAF3763184.1"/>
    </source>
</evidence>
<gene>
    <name evidence="9" type="ORF">OVA965_LOCUS14184</name>
    <name evidence="10" type="ORF">TMI583_LOCUS14187</name>
</gene>
<dbReference type="InterPro" id="IPR050951">
    <property type="entry name" value="Retrovirus_Pol_polyprotein"/>
</dbReference>
<evidence type="ECO:0000256" key="5">
    <source>
        <dbReference type="ARBA" id="ARBA00022801"/>
    </source>
</evidence>
<evidence type="ECO:0000259" key="8">
    <source>
        <dbReference type="Pfam" id="PF17917"/>
    </source>
</evidence>
<dbReference type="SUPFAM" id="SSF56672">
    <property type="entry name" value="DNA/RNA polymerases"/>
    <property type="match status" value="1"/>
</dbReference>
<evidence type="ECO:0000256" key="2">
    <source>
        <dbReference type="ARBA" id="ARBA00022695"/>
    </source>
</evidence>
<sequence>MGIGAVLLETYPDGKERSVAYLSKKFTPRQQNWCTIEQECYAILKAIEQWHQYVDGVEFQIQTDHNPLKALNKRAQKSTKCEGWRLKLQQYRYTIDHIRGDDNAMPDYLFRSPVDQGEEDPDDYVQLISTATQTEDIIVMDTSTPQIVATVTTRAQANKIQSKASHVRDEEPGQTKSTSKIALHVPDEETDNKNKQPATVKIDDNMIIPFTEEDIRE</sequence>
<feature type="domain" description="Reverse transcriptase RNase H-like" evidence="8">
    <location>
        <begin position="2"/>
        <end position="91"/>
    </location>
</feature>
<keyword evidence="4" id="KW-0255">Endonuclease</keyword>
<evidence type="ECO:0000313" key="11">
    <source>
        <dbReference type="Proteomes" id="UP000682733"/>
    </source>
</evidence>
<evidence type="ECO:0000256" key="7">
    <source>
        <dbReference type="SAM" id="MobiDB-lite"/>
    </source>
</evidence>
<evidence type="ECO:0000256" key="1">
    <source>
        <dbReference type="ARBA" id="ARBA00022679"/>
    </source>
</evidence>
<dbReference type="Pfam" id="PF17917">
    <property type="entry name" value="RT_RNaseH"/>
    <property type="match status" value="1"/>
</dbReference>
<dbReference type="GO" id="GO:0004519">
    <property type="term" value="F:endonuclease activity"/>
    <property type="evidence" value="ECO:0007669"/>
    <property type="project" value="UniProtKB-KW"/>
</dbReference>
<proteinExistence type="predicted"/>
<dbReference type="AlphaFoldDB" id="A0A8S2IKV4"/>
<dbReference type="Proteomes" id="UP000677228">
    <property type="component" value="Unassembled WGS sequence"/>
</dbReference>
<dbReference type="Proteomes" id="UP000682733">
    <property type="component" value="Unassembled WGS sequence"/>
</dbReference>
<feature type="region of interest" description="Disordered" evidence="7">
    <location>
        <begin position="160"/>
        <end position="198"/>
    </location>
</feature>
<dbReference type="InterPro" id="IPR041373">
    <property type="entry name" value="RT_RNaseH"/>
</dbReference>
<name>A0A8S2IKV4_9BILA</name>
<feature type="compositionally biased region" description="Basic and acidic residues" evidence="7">
    <location>
        <begin position="185"/>
        <end position="194"/>
    </location>
</feature>
<dbReference type="GO" id="GO:0016787">
    <property type="term" value="F:hydrolase activity"/>
    <property type="evidence" value="ECO:0007669"/>
    <property type="project" value="UniProtKB-KW"/>
</dbReference>
<dbReference type="GO" id="GO:0003964">
    <property type="term" value="F:RNA-directed DNA polymerase activity"/>
    <property type="evidence" value="ECO:0007669"/>
    <property type="project" value="UniProtKB-KW"/>
</dbReference>
<reference evidence="10" key="1">
    <citation type="submission" date="2021-02" db="EMBL/GenBank/DDBJ databases">
        <authorList>
            <person name="Nowell W R."/>
        </authorList>
    </citation>
    <scope>NUCLEOTIDE SEQUENCE</scope>
</reference>
<dbReference type="InterPro" id="IPR043502">
    <property type="entry name" value="DNA/RNA_pol_sf"/>
</dbReference>
<accession>A0A8S2IKV4</accession>
<evidence type="ECO:0000256" key="4">
    <source>
        <dbReference type="ARBA" id="ARBA00022759"/>
    </source>
</evidence>
<comment type="caution">
    <text evidence="10">The sequence shown here is derived from an EMBL/GenBank/DDBJ whole genome shotgun (WGS) entry which is preliminary data.</text>
</comment>
<keyword evidence="6" id="KW-0695">RNA-directed DNA polymerase</keyword>
<dbReference type="CDD" id="cd09274">
    <property type="entry name" value="RNase_HI_RT_Ty3"/>
    <property type="match status" value="1"/>
</dbReference>
<dbReference type="PANTHER" id="PTHR37984">
    <property type="entry name" value="PROTEIN CBG26694"/>
    <property type="match status" value="1"/>
</dbReference>
<protein>
    <recommendedName>
        <fullName evidence="8">Reverse transcriptase RNase H-like domain-containing protein</fullName>
    </recommendedName>
</protein>
<dbReference type="EMBL" id="CAJOBA010006102">
    <property type="protein sequence ID" value="CAF3763184.1"/>
    <property type="molecule type" value="Genomic_DNA"/>
</dbReference>
<keyword evidence="5" id="KW-0378">Hydrolase</keyword>